<feature type="region of interest" description="Disordered" evidence="1">
    <location>
        <begin position="397"/>
        <end position="425"/>
    </location>
</feature>
<keyword evidence="4" id="KW-1185">Reference proteome</keyword>
<feature type="domain" description="Chromo" evidence="2">
    <location>
        <begin position="278"/>
        <end position="325"/>
    </location>
</feature>
<dbReference type="PANTHER" id="PTHR46148">
    <property type="entry name" value="CHROMO DOMAIN-CONTAINING PROTEIN"/>
    <property type="match status" value="1"/>
</dbReference>
<dbReference type="InterPro" id="IPR056924">
    <property type="entry name" value="SH3_Tf2-1"/>
</dbReference>
<dbReference type="VEuPathDB" id="ToxoDB:EBH_0060360"/>
<organism evidence="3 4">
    <name type="scientific">Eimeria brunetti</name>
    <dbReference type="NCBI Taxonomy" id="51314"/>
    <lineage>
        <taxon>Eukaryota</taxon>
        <taxon>Sar</taxon>
        <taxon>Alveolata</taxon>
        <taxon>Apicomplexa</taxon>
        <taxon>Conoidasida</taxon>
        <taxon>Coccidia</taxon>
        <taxon>Eucoccidiorida</taxon>
        <taxon>Eimeriorina</taxon>
        <taxon>Eimeriidae</taxon>
        <taxon>Eimeria</taxon>
    </lineage>
</organism>
<proteinExistence type="predicted"/>
<dbReference type="SUPFAM" id="SSF54160">
    <property type="entry name" value="Chromo domain-like"/>
    <property type="match status" value="1"/>
</dbReference>
<evidence type="ECO:0000313" key="4">
    <source>
        <dbReference type="Proteomes" id="UP000030750"/>
    </source>
</evidence>
<dbReference type="Gene3D" id="2.40.50.40">
    <property type="match status" value="1"/>
</dbReference>
<dbReference type="Pfam" id="PF24626">
    <property type="entry name" value="SH3_Tf2-1"/>
    <property type="match status" value="1"/>
</dbReference>
<dbReference type="PANTHER" id="PTHR46148:SF60">
    <property type="entry name" value="CHROMO DOMAIN-CONTAINING PROTEIN"/>
    <property type="match status" value="1"/>
</dbReference>
<sequence length="425" mass="47876">MTARRSYMIFKAAVIPSGSTAPTCTSVYTEYGAFVYPACLNFSPMFFIVTMVTSPRATWPKEDFPVPQQALLLSGYAYVYYRLCRLLCPVQGVQGPLPEIRGPIPTPSCPLSSLESCEPRLYHGPPAYSARPRQHPRHCRFSQQNGPFIPTRKTASAADTVELLADQPQWQQKVYADARRRDVKYAPVDLVWISIRDLPGLNQCSKFEPRFGGPFLILKRIGQVAYRVALPPTYTCHNVFHVSQLIPDRPRDPQMTSKAAAVGWLPHTDPEGRPTDVYEVNYTLAQRGTHLTAQYLVKWRRVPEDRETWEPADHLTACPVLLRAWRCHLGKVQRARRAAPAAAPFALSSEPQSRRRCILRRGGKWSGHHLAAGPLAATHHLRRITGERALLLTEEHKPAHHTQQEHLPVSRRSNVGLPNLGNLDD</sequence>
<reference evidence="3" key="2">
    <citation type="submission" date="2013-10" db="EMBL/GenBank/DDBJ databases">
        <authorList>
            <person name="Aslett M."/>
        </authorList>
    </citation>
    <scope>NUCLEOTIDE SEQUENCE [LARGE SCALE GENOMIC DNA]</scope>
    <source>
        <strain evidence="3">Houghton</strain>
    </source>
</reference>
<dbReference type="Pfam" id="PF00385">
    <property type="entry name" value="Chromo"/>
    <property type="match status" value="1"/>
</dbReference>
<evidence type="ECO:0000256" key="1">
    <source>
        <dbReference type="SAM" id="MobiDB-lite"/>
    </source>
</evidence>
<accession>U6LYH1</accession>
<dbReference type="InterPro" id="IPR000953">
    <property type="entry name" value="Chromo/chromo_shadow_dom"/>
</dbReference>
<dbReference type="OrthoDB" id="346468at2759"/>
<reference evidence="3" key="1">
    <citation type="submission" date="2013-10" db="EMBL/GenBank/DDBJ databases">
        <title>Genomic analysis of the causative agents of coccidiosis in chickens.</title>
        <authorList>
            <person name="Reid A.J."/>
            <person name="Blake D."/>
            <person name="Billington K."/>
            <person name="Browne H."/>
            <person name="Dunn M."/>
            <person name="Hung S."/>
            <person name="Kawahara F."/>
            <person name="Miranda-Saavedra D."/>
            <person name="Mourier T."/>
            <person name="Nagra H."/>
            <person name="Otto T.D."/>
            <person name="Rawlings N."/>
            <person name="Sanchez A."/>
            <person name="Sanders M."/>
            <person name="Subramaniam C."/>
            <person name="Tay Y."/>
            <person name="Dear P."/>
            <person name="Doerig C."/>
            <person name="Gruber A."/>
            <person name="Parkinson J."/>
            <person name="Shirley M."/>
            <person name="Wan K.L."/>
            <person name="Berriman M."/>
            <person name="Tomley F."/>
            <person name="Pain A."/>
        </authorList>
    </citation>
    <scope>NUCLEOTIDE SEQUENCE [LARGE SCALE GENOMIC DNA]</scope>
    <source>
        <strain evidence="3">Houghton</strain>
    </source>
</reference>
<evidence type="ECO:0000259" key="2">
    <source>
        <dbReference type="PROSITE" id="PS50013"/>
    </source>
</evidence>
<dbReference type="PROSITE" id="PS50013">
    <property type="entry name" value="CHROMO_2"/>
    <property type="match status" value="1"/>
</dbReference>
<dbReference type="Proteomes" id="UP000030750">
    <property type="component" value="Unassembled WGS sequence"/>
</dbReference>
<dbReference type="InterPro" id="IPR016197">
    <property type="entry name" value="Chromo-like_dom_sf"/>
</dbReference>
<dbReference type="AlphaFoldDB" id="U6LYH1"/>
<protein>
    <submittedName>
        <fullName evidence="3">Polyprotein, related</fullName>
    </submittedName>
</protein>
<evidence type="ECO:0000313" key="3">
    <source>
        <dbReference type="EMBL" id="CDJ54308.1"/>
    </source>
</evidence>
<dbReference type="EMBL" id="HG718743">
    <property type="protein sequence ID" value="CDJ54308.1"/>
    <property type="molecule type" value="Genomic_DNA"/>
</dbReference>
<dbReference type="InterPro" id="IPR023780">
    <property type="entry name" value="Chromo_domain"/>
</dbReference>
<gene>
    <name evidence="3" type="ORF">EBH_0060360</name>
</gene>
<name>U6LYH1_9EIME</name>